<evidence type="ECO:0000313" key="1">
    <source>
        <dbReference type="EMBL" id="KAJ8317484.1"/>
    </source>
</evidence>
<gene>
    <name evidence="1" type="ORF">KUTeg_005388</name>
</gene>
<protein>
    <submittedName>
        <fullName evidence="1">Uncharacterized protein</fullName>
    </submittedName>
</protein>
<dbReference type="Proteomes" id="UP001217089">
    <property type="component" value="Unassembled WGS sequence"/>
</dbReference>
<name>A0ABQ9FJM1_TEGGR</name>
<dbReference type="InterPro" id="IPR027417">
    <property type="entry name" value="P-loop_NTPase"/>
</dbReference>
<sequence>MVNRSRFDATTRQHDYIKCVVVGDPSVGKTCLVCSWACGTQYTLKELLKTHVSTVWATDHYWKDKEVEYHNL</sequence>
<comment type="caution">
    <text evidence="1">The sequence shown here is derived from an EMBL/GenBank/DDBJ whole genome shotgun (WGS) entry which is preliminary data.</text>
</comment>
<proteinExistence type="predicted"/>
<accession>A0ABQ9FJM1</accession>
<dbReference type="SUPFAM" id="SSF52540">
    <property type="entry name" value="P-loop containing nucleoside triphosphate hydrolases"/>
    <property type="match status" value="1"/>
</dbReference>
<dbReference type="Gene3D" id="3.40.50.300">
    <property type="entry name" value="P-loop containing nucleotide triphosphate hydrolases"/>
    <property type="match status" value="1"/>
</dbReference>
<dbReference type="EMBL" id="JARBDR010000246">
    <property type="protein sequence ID" value="KAJ8317484.1"/>
    <property type="molecule type" value="Genomic_DNA"/>
</dbReference>
<evidence type="ECO:0000313" key="2">
    <source>
        <dbReference type="Proteomes" id="UP001217089"/>
    </source>
</evidence>
<organism evidence="1 2">
    <name type="scientific">Tegillarca granosa</name>
    <name type="common">Malaysian cockle</name>
    <name type="synonym">Anadara granosa</name>
    <dbReference type="NCBI Taxonomy" id="220873"/>
    <lineage>
        <taxon>Eukaryota</taxon>
        <taxon>Metazoa</taxon>
        <taxon>Spiralia</taxon>
        <taxon>Lophotrochozoa</taxon>
        <taxon>Mollusca</taxon>
        <taxon>Bivalvia</taxon>
        <taxon>Autobranchia</taxon>
        <taxon>Pteriomorphia</taxon>
        <taxon>Arcoida</taxon>
        <taxon>Arcoidea</taxon>
        <taxon>Arcidae</taxon>
        <taxon>Tegillarca</taxon>
    </lineage>
</organism>
<keyword evidence="2" id="KW-1185">Reference proteome</keyword>
<reference evidence="1 2" key="1">
    <citation type="submission" date="2022-12" db="EMBL/GenBank/DDBJ databases">
        <title>Chromosome-level genome of Tegillarca granosa.</title>
        <authorList>
            <person name="Kim J."/>
        </authorList>
    </citation>
    <scope>NUCLEOTIDE SEQUENCE [LARGE SCALE GENOMIC DNA]</scope>
    <source>
        <strain evidence="1">Teg-2019</strain>
        <tissue evidence="1">Adductor muscle</tissue>
    </source>
</reference>